<dbReference type="Proteomes" id="UP001237156">
    <property type="component" value="Unassembled WGS sequence"/>
</dbReference>
<sequence length="78" mass="8519">MNEAPGKQAAAKPIFALEFIALGPSWACAEWLFQPLIFASVFDGMRQVALAVGGASTVSRLPLRAVFLAFHGCRRRRE</sequence>
<dbReference type="EMBL" id="JARVII010000003">
    <property type="protein sequence ID" value="MDG9698634.1"/>
    <property type="molecule type" value="Genomic_DNA"/>
</dbReference>
<gene>
    <name evidence="1" type="ORF">QB898_02680</name>
</gene>
<evidence type="ECO:0000313" key="1">
    <source>
        <dbReference type="EMBL" id="MDG9698634.1"/>
    </source>
</evidence>
<accession>A0AAW6RIH9</accession>
<evidence type="ECO:0000313" key="2">
    <source>
        <dbReference type="Proteomes" id="UP001237156"/>
    </source>
</evidence>
<dbReference type="AlphaFoldDB" id="A0AAW6RIH9"/>
<reference evidence="1 2" key="1">
    <citation type="submission" date="2023-04" db="EMBL/GenBank/DDBJ databases">
        <title>Ottowia paracancer sp. nov., isolated from human stomach.</title>
        <authorList>
            <person name="Song Y."/>
        </authorList>
    </citation>
    <scope>NUCLEOTIDE SEQUENCE [LARGE SCALE GENOMIC DNA]</scope>
    <source>
        <strain evidence="1 2">10c7w1</strain>
    </source>
</reference>
<name>A0AAW6RIH9_9BURK</name>
<comment type="caution">
    <text evidence="1">The sequence shown here is derived from an EMBL/GenBank/DDBJ whole genome shotgun (WGS) entry which is preliminary data.</text>
</comment>
<keyword evidence="2" id="KW-1185">Reference proteome</keyword>
<protein>
    <submittedName>
        <fullName evidence="1">Uncharacterized protein</fullName>
    </submittedName>
</protein>
<proteinExistence type="predicted"/>
<organism evidence="1 2">
    <name type="scientific">Ottowia cancrivicina</name>
    <dbReference type="NCBI Taxonomy" id="3040346"/>
    <lineage>
        <taxon>Bacteria</taxon>
        <taxon>Pseudomonadati</taxon>
        <taxon>Pseudomonadota</taxon>
        <taxon>Betaproteobacteria</taxon>
        <taxon>Burkholderiales</taxon>
        <taxon>Comamonadaceae</taxon>
        <taxon>Ottowia</taxon>
    </lineage>
</organism>